<evidence type="ECO:0000256" key="2">
    <source>
        <dbReference type="ARBA" id="ARBA00023065"/>
    </source>
</evidence>
<proteinExistence type="predicted"/>
<reference evidence="3 4" key="1">
    <citation type="journal article" date="2018" name="Sci. Data">
        <title>The draft genome sequence of cork oak.</title>
        <authorList>
            <person name="Ramos A.M."/>
            <person name="Usie A."/>
            <person name="Barbosa P."/>
            <person name="Barros P.M."/>
            <person name="Capote T."/>
            <person name="Chaves I."/>
            <person name="Simoes F."/>
            <person name="Abreu I."/>
            <person name="Carrasquinho I."/>
            <person name="Faro C."/>
            <person name="Guimaraes J.B."/>
            <person name="Mendonca D."/>
            <person name="Nobrega F."/>
            <person name="Rodrigues L."/>
            <person name="Saibo N.J.M."/>
            <person name="Varela M.C."/>
            <person name="Egas C."/>
            <person name="Matos J."/>
            <person name="Miguel C.M."/>
            <person name="Oliveira M.M."/>
            <person name="Ricardo C.P."/>
            <person name="Goncalves S."/>
        </authorList>
    </citation>
    <scope>NUCLEOTIDE SEQUENCE [LARGE SCALE GENOMIC DNA]</scope>
    <source>
        <strain evidence="4">cv. HL8</strain>
    </source>
</reference>
<evidence type="ECO:0000313" key="3">
    <source>
        <dbReference type="EMBL" id="KAK7836108.1"/>
    </source>
</evidence>
<dbReference type="EMBL" id="PKMF04000362">
    <property type="protein sequence ID" value="KAK7836108.1"/>
    <property type="molecule type" value="Genomic_DNA"/>
</dbReference>
<keyword evidence="1" id="KW-0813">Transport</keyword>
<name>A0AAW0KBV7_QUESU</name>
<evidence type="ECO:0000313" key="4">
    <source>
        <dbReference type="Proteomes" id="UP000237347"/>
    </source>
</evidence>
<dbReference type="GO" id="GO:0009705">
    <property type="term" value="C:plant-type vacuole membrane"/>
    <property type="evidence" value="ECO:0007669"/>
    <property type="project" value="TreeGrafter"/>
</dbReference>
<organism evidence="3 4">
    <name type="scientific">Quercus suber</name>
    <name type="common">Cork oak</name>
    <dbReference type="NCBI Taxonomy" id="58331"/>
    <lineage>
        <taxon>Eukaryota</taxon>
        <taxon>Viridiplantae</taxon>
        <taxon>Streptophyta</taxon>
        <taxon>Embryophyta</taxon>
        <taxon>Tracheophyta</taxon>
        <taxon>Spermatophyta</taxon>
        <taxon>Magnoliopsida</taxon>
        <taxon>eudicotyledons</taxon>
        <taxon>Gunneridae</taxon>
        <taxon>Pentapetalae</taxon>
        <taxon>rosids</taxon>
        <taxon>fabids</taxon>
        <taxon>Fagales</taxon>
        <taxon>Fagaceae</taxon>
        <taxon>Quercus</taxon>
    </lineage>
</organism>
<gene>
    <name evidence="3" type="primary">CAX3_1</name>
    <name evidence="3" type="ORF">CFP56_022964</name>
</gene>
<dbReference type="PANTHER" id="PTHR31503:SF1">
    <property type="entry name" value="VACUOLAR CATION_PROTON EXCHANGER 3"/>
    <property type="match status" value="1"/>
</dbReference>
<evidence type="ECO:0000256" key="1">
    <source>
        <dbReference type="ARBA" id="ARBA00022449"/>
    </source>
</evidence>
<accession>A0AAW0KBV7</accession>
<sequence>MASNSHQEPWLLENGNVKTLSKEMRHGRTHHYMSSSSLRKKSDLKLVSKVPITCLRQLLANLQEVILGTKLSVLFPAIPLAIAAEIYGFGRPWVFALSLLGLTPLAERVSFLTE</sequence>
<dbReference type="Proteomes" id="UP000237347">
    <property type="component" value="Unassembled WGS sequence"/>
</dbReference>
<dbReference type="GO" id="GO:0006874">
    <property type="term" value="P:intracellular calcium ion homeostasis"/>
    <property type="evidence" value="ECO:0007669"/>
    <property type="project" value="TreeGrafter"/>
</dbReference>
<dbReference type="GO" id="GO:0015369">
    <property type="term" value="F:calcium:proton antiporter activity"/>
    <property type="evidence" value="ECO:0007669"/>
    <property type="project" value="TreeGrafter"/>
</dbReference>
<keyword evidence="1" id="KW-0050">Antiport</keyword>
<keyword evidence="4" id="KW-1185">Reference proteome</keyword>
<dbReference type="AlphaFoldDB" id="A0AAW0KBV7"/>
<dbReference type="InterPro" id="IPR004713">
    <property type="entry name" value="CaH_exchang"/>
</dbReference>
<comment type="caution">
    <text evidence="3">The sequence shown here is derived from an EMBL/GenBank/DDBJ whole genome shotgun (WGS) entry which is preliminary data.</text>
</comment>
<dbReference type="PANTHER" id="PTHR31503">
    <property type="entry name" value="VACUOLAR CALCIUM ION TRANSPORTER"/>
    <property type="match status" value="1"/>
</dbReference>
<keyword evidence="2" id="KW-0406">Ion transport</keyword>
<protein>
    <submittedName>
        <fullName evidence="3">Vacuolar cation/proton exchanger 3</fullName>
    </submittedName>
</protein>